<organism evidence="3 4">
    <name type="scientific">Candidatus Staskawiczbacteria bacterium RIFCSPHIGHO2_02_FULL_34_10</name>
    <dbReference type="NCBI Taxonomy" id="1802205"/>
    <lineage>
        <taxon>Bacteria</taxon>
        <taxon>Candidatus Staskawicziibacteriota</taxon>
    </lineage>
</organism>
<name>A0A1G2I000_9BACT</name>
<keyword evidence="1" id="KW-0472">Membrane</keyword>
<evidence type="ECO:0000313" key="4">
    <source>
        <dbReference type="Proteomes" id="UP000178380"/>
    </source>
</evidence>
<dbReference type="AlphaFoldDB" id="A0A1G2I000"/>
<sequence>MNSLNSFLDNPTNQVIFMLLVMWSLIWKGIALWRSSQNGQRNWFIVLLVINTFGILEIIYIFYFSKAKNDQPKNKI</sequence>
<keyword evidence="1" id="KW-0812">Transmembrane</keyword>
<comment type="caution">
    <text evidence="3">The sequence shown here is derived from an EMBL/GenBank/DDBJ whole genome shotgun (WGS) entry which is preliminary data.</text>
</comment>
<dbReference type="Proteomes" id="UP000178380">
    <property type="component" value="Unassembled WGS sequence"/>
</dbReference>
<dbReference type="Pfam" id="PF18893">
    <property type="entry name" value="DUF5652"/>
    <property type="match status" value="1"/>
</dbReference>
<dbReference type="InterPro" id="IPR043712">
    <property type="entry name" value="DUF5652"/>
</dbReference>
<evidence type="ECO:0000256" key="1">
    <source>
        <dbReference type="SAM" id="Phobius"/>
    </source>
</evidence>
<dbReference type="EMBL" id="MHOR01000010">
    <property type="protein sequence ID" value="OGZ67398.1"/>
    <property type="molecule type" value="Genomic_DNA"/>
</dbReference>
<gene>
    <name evidence="3" type="ORF">A3C58_03680</name>
</gene>
<evidence type="ECO:0000313" key="3">
    <source>
        <dbReference type="EMBL" id="OGZ67398.1"/>
    </source>
</evidence>
<reference evidence="3 4" key="1">
    <citation type="journal article" date="2016" name="Nat. Commun.">
        <title>Thousands of microbial genomes shed light on interconnected biogeochemical processes in an aquifer system.</title>
        <authorList>
            <person name="Anantharaman K."/>
            <person name="Brown C.T."/>
            <person name="Hug L.A."/>
            <person name="Sharon I."/>
            <person name="Castelle C.J."/>
            <person name="Probst A.J."/>
            <person name="Thomas B.C."/>
            <person name="Singh A."/>
            <person name="Wilkins M.J."/>
            <person name="Karaoz U."/>
            <person name="Brodie E.L."/>
            <person name="Williams K.H."/>
            <person name="Hubbard S.S."/>
            <person name="Banfield J.F."/>
        </authorList>
    </citation>
    <scope>NUCLEOTIDE SEQUENCE [LARGE SCALE GENOMIC DNA]</scope>
</reference>
<protein>
    <recommendedName>
        <fullName evidence="2">DUF5652 domain-containing protein</fullName>
    </recommendedName>
</protein>
<proteinExistence type="predicted"/>
<feature type="domain" description="DUF5652" evidence="2">
    <location>
        <begin position="12"/>
        <end position="70"/>
    </location>
</feature>
<feature type="transmembrane region" description="Helical" evidence="1">
    <location>
        <begin position="12"/>
        <end position="31"/>
    </location>
</feature>
<accession>A0A1G2I000</accession>
<feature type="transmembrane region" description="Helical" evidence="1">
    <location>
        <begin position="43"/>
        <end position="63"/>
    </location>
</feature>
<dbReference type="STRING" id="1802205.A3C58_03680"/>
<evidence type="ECO:0000259" key="2">
    <source>
        <dbReference type="Pfam" id="PF18893"/>
    </source>
</evidence>
<keyword evidence="1" id="KW-1133">Transmembrane helix</keyword>